<proteinExistence type="predicted"/>
<gene>
    <name evidence="2" type="ORF">EDD27_10275</name>
</gene>
<keyword evidence="3" id="KW-1185">Reference proteome</keyword>
<dbReference type="EMBL" id="SAUN01000001">
    <property type="protein sequence ID" value="RVX47345.1"/>
    <property type="molecule type" value="Genomic_DNA"/>
</dbReference>
<dbReference type="OrthoDB" id="3538025at2"/>
<keyword evidence="2" id="KW-0238">DNA-binding</keyword>
<dbReference type="GO" id="GO:0003677">
    <property type="term" value="F:DNA binding"/>
    <property type="evidence" value="ECO:0007669"/>
    <property type="project" value="UniProtKB-KW"/>
</dbReference>
<evidence type="ECO:0000313" key="3">
    <source>
        <dbReference type="Proteomes" id="UP000284824"/>
    </source>
</evidence>
<dbReference type="InterPro" id="IPR036894">
    <property type="entry name" value="YbaB-like_sf"/>
</dbReference>
<feature type="coiled-coil region" evidence="1">
    <location>
        <begin position="56"/>
        <end position="90"/>
    </location>
</feature>
<accession>A0A438MPH5</accession>
<dbReference type="Gene3D" id="3.30.1310.10">
    <property type="entry name" value="Nucleoid-associated protein YbaB-like domain"/>
    <property type="match status" value="1"/>
</dbReference>
<reference evidence="2 3" key="1">
    <citation type="submission" date="2019-01" db="EMBL/GenBank/DDBJ databases">
        <title>Sequencing the genomes of 1000 actinobacteria strains.</title>
        <authorList>
            <person name="Klenk H.-P."/>
        </authorList>
    </citation>
    <scope>NUCLEOTIDE SEQUENCE [LARGE SCALE GENOMIC DNA]</scope>
    <source>
        <strain evidence="2 3">DSM 43925</strain>
    </source>
</reference>
<sequence length="143" mass="15982">MNSSHFHPDDLDRVLQESESSIRALAGALHELGAVTGEGESLSGVVRARVDANGWLDDLRLSARASRMELDELTAEIVQAVRAAQDDQARKALELMPQQSFPGMSFDEVSRQFQELQDDFSRQMSERLDGLETIRRRVDSGDH</sequence>
<dbReference type="InterPro" id="IPR004401">
    <property type="entry name" value="YbaB/EbfC"/>
</dbReference>
<dbReference type="Pfam" id="PF02575">
    <property type="entry name" value="YbaB_DNA_bd"/>
    <property type="match status" value="1"/>
</dbReference>
<comment type="caution">
    <text evidence="2">The sequence shown here is derived from an EMBL/GenBank/DDBJ whole genome shotgun (WGS) entry which is preliminary data.</text>
</comment>
<dbReference type="RefSeq" id="WP_127939799.1">
    <property type="nucleotide sequence ID" value="NZ_SAUN01000001.1"/>
</dbReference>
<dbReference type="AlphaFoldDB" id="A0A438MPH5"/>
<name>A0A438MPH5_9ACTN</name>
<organism evidence="2 3">
    <name type="scientific">Nonomuraea polychroma</name>
    <dbReference type="NCBI Taxonomy" id="46176"/>
    <lineage>
        <taxon>Bacteria</taxon>
        <taxon>Bacillati</taxon>
        <taxon>Actinomycetota</taxon>
        <taxon>Actinomycetes</taxon>
        <taxon>Streptosporangiales</taxon>
        <taxon>Streptosporangiaceae</taxon>
        <taxon>Nonomuraea</taxon>
    </lineage>
</organism>
<evidence type="ECO:0000256" key="1">
    <source>
        <dbReference type="SAM" id="Coils"/>
    </source>
</evidence>
<evidence type="ECO:0000313" key="2">
    <source>
        <dbReference type="EMBL" id="RVX47345.1"/>
    </source>
</evidence>
<dbReference type="Proteomes" id="UP000284824">
    <property type="component" value="Unassembled WGS sequence"/>
</dbReference>
<dbReference type="SUPFAM" id="SSF82607">
    <property type="entry name" value="YbaB-like"/>
    <property type="match status" value="1"/>
</dbReference>
<protein>
    <submittedName>
        <fullName evidence="2">YbaB/EbfC DNA-binding family protein</fullName>
    </submittedName>
</protein>
<keyword evidence="1" id="KW-0175">Coiled coil</keyword>